<evidence type="ECO:0000313" key="1">
    <source>
        <dbReference type="EMBL" id="GIZ02387.1"/>
    </source>
</evidence>
<gene>
    <name evidence="1" type="ORF">CEXT_788461</name>
</gene>
<dbReference type="Proteomes" id="UP001054945">
    <property type="component" value="Unassembled WGS sequence"/>
</dbReference>
<protein>
    <submittedName>
        <fullName evidence="1">Uncharacterized protein</fullName>
    </submittedName>
</protein>
<comment type="caution">
    <text evidence="1">The sequence shown here is derived from an EMBL/GenBank/DDBJ whole genome shotgun (WGS) entry which is preliminary data.</text>
</comment>
<sequence>MHFASPYSRWGIKPGDFSCNSPDVYHLSFTLRKGLCASNALSLHMKINLDLIMKLRLEIIGTAEFQNLPCHHLEALFSKIHLILHDLSLQKGKVIVSK</sequence>
<dbReference type="EMBL" id="BPLR01018806">
    <property type="protein sequence ID" value="GIZ02387.1"/>
    <property type="molecule type" value="Genomic_DNA"/>
</dbReference>
<proteinExistence type="predicted"/>
<evidence type="ECO:0000313" key="2">
    <source>
        <dbReference type="Proteomes" id="UP001054945"/>
    </source>
</evidence>
<organism evidence="1 2">
    <name type="scientific">Caerostris extrusa</name>
    <name type="common">Bark spider</name>
    <name type="synonym">Caerostris bankana</name>
    <dbReference type="NCBI Taxonomy" id="172846"/>
    <lineage>
        <taxon>Eukaryota</taxon>
        <taxon>Metazoa</taxon>
        <taxon>Ecdysozoa</taxon>
        <taxon>Arthropoda</taxon>
        <taxon>Chelicerata</taxon>
        <taxon>Arachnida</taxon>
        <taxon>Araneae</taxon>
        <taxon>Araneomorphae</taxon>
        <taxon>Entelegynae</taxon>
        <taxon>Araneoidea</taxon>
        <taxon>Araneidae</taxon>
        <taxon>Caerostris</taxon>
    </lineage>
</organism>
<dbReference type="AlphaFoldDB" id="A0AAV4Y4W5"/>
<name>A0AAV4Y4W5_CAEEX</name>
<reference evidence="1 2" key="1">
    <citation type="submission" date="2021-06" db="EMBL/GenBank/DDBJ databases">
        <title>Caerostris extrusa draft genome.</title>
        <authorList>
            <person name="Kono N."/>
            <person name="Arakawa K."/>
        </authorList>
    </citation>
    <scope>NUCLEOTIDE SEQUENCE [LARGE SCALE GENOMIC DNA]</scope>
</reference>
<accession>A0AAV4Y4W5</accession>
<keyword evidence="2" id="KW-1185">Reference proteome</keyword>